<dbReference type="AlphaFoldDB" id="A0A7D6ERZ1"/>
<gene>
    <name evidence="3" type="ORF">D3A95_12335</name>
</gene>
<dbReference type="CDD" id="cd10917">
    <property type="entry name" value="CE4_NodB_like_6s_7s"/>
    <property type="match status" value="1"/>
</dbReference>
<dbReference type="SUPFAM" id="SSF88713">
    <property type="entry name" value="Glycoside hydrolase/deacetylase"/>
    <property type="match status" value="1"/>
</dbReference>
<accession>A0A7D6ERZ1</accession>
<dbReference type="RefSeq" id="WP_181495256.1">
    <property type="nucleotide sequence ID" value="NZ_CP032152.1"/>
</dbReference>
<evidence type="ECO:0000313" key="4">
    <source>
        <dbReference type="Proteomes" id="UP000261812"/>
    </source>
</evidence>
<feature type="domain" description="NodB homology" evidence="2">
    <location>
        <begin position="48"/>
        <end position="228"/>
    </location>
</feature>
<dbReference type="Proteomes" id="UP000261812">
    <property type="component" value="Chromosome"/>
</dbReference>
<sequence>MGRQWHLLGVTVLFAASAAIATDVPRFLSPSKFWGQLVYQVKPLKPEKVVALTFDDGPWGTSTRQVLQILKEEDVKATFFVLGKHALMYPDVIADIVKAGHAVGNHSWSHPYQPVDPEVAKQEIENTSALIAKQSQAQTRLFRPPGGNLTTGLVDYAKSKNYAIILWSVDTHDTRPNTTAADIVERTLKAVKPGSIILLHDGGGDRATTRKALPTLIRRLRQKGYRFVTVPELLQLAVKTPAPKPEPTPTPPPQPTITPTPSPSPVSLPTPESLPSPELTPTPPAPSEPQLEPPRMPPN</sequence>
<dbReference type="PANTHER" id="PTHR10587">
    <property type="entry name" value="GLYCOSYL TRANSFERASE-RELATED"/>
    <property type="match status" value="1"/>
</dbReference>
<dbReference type="PROSITE" id="PS51677">
    <property type="entry name" value="NODB"/>
    <property type="match status" value="1"/>
</dbReference>
<dbReference type="EMBL" id="CP032152">
    <property type="protein sequence ID" value="QLL29547.1"/>
    <property type="molecule type" value="Genomic_DNA"/>
</dbReference>
<dbReference type="GO" id="GO:0016810">
    <property type="term" value="F:hydrolase activity, acting on carbon-nitrogen (but not peptide) bonds"/>
    <property type="evidence" value="ECO:0007669"/>
    <property type="project" value="InterPro"/>
</dbReference>
<dbReference type="KEGG" id="tsq:D3A95_12335"/>
<protein>
    <submittedName>
        <fullName evidence="3">Polysaccharide deacetylase family protein</fullName>
    </submittedName>
</protein>
<dbReference type="InterPro" id="IPR002509">
    <property type="entry name" value="NODB_dom"/>
</dbReference>
<dbReference type="Gene3D" id="3.20.20.370">
    <property type="entry name" value="Glycoside hydrolase/deacetylase"/>
    <property type="match status" value="1"/>
</dbReference>
<name>A0A7D6ERZ1_9CYAN</name>
<keyword evidence="4" id="KW-1185">Reference proteome</keyword>
<feature type="region of interest" description="Disordered" evidence="1">
    <location>
        <begin position="240"/>
        <end position="299"/>
    </location>
</feature>
<dbReference type="GO" id="GO:0005975">
    <property type="term" value="P:carbohydrate metabolic process"/>
    <property type="evidence" value="ECO:0007669"/>
    <property type="project" value="InterPro"/>
</dbReference>
<dbReference type="Pfam" id="PF01522">
    <property type="entry name" value="Polysacc_deac_1"/>
    <property type="match status" value="1"/>
</dbReference>
<proteinExistence type="predicted"/>
<organism evidence="3 4">
    <name type="scientific">Thermosynechococcus sichuanensis E542</name>
    <dbReference type="NCBI Taxonomy" id="2016101"/>
    <lineage>
        <taxon>Bacteria</taxon>
        <taxon>Bacillati</taxon>
        <taxon>Cyanobacteriota</taxon>
        <taxon>Cyanophyceae</taxon>
        <taxon>Acaryochloridales</taxon>
        <taxon>Thermosynechococcaceae</taxon>
        <taxon>Thermosynechococcus</taxon>
        <taxon>Thermosynechococcus sichuanensis</taxon>
    </lineage>
</organism>
<evidence type="ECO:0000256" key="1">
    <source>
        <dbReference type="SAM" id="MobiDB-lite"/>
    </source>
</evidence>
<dbReference type="InterPro" id="IPR011330">
    <property type="entry name" value="Glyco_hydro/deAcase_b/a-brl"/>
</dbReference>
<reference evidence="4" key="1">
    <citation type="submission" date="2018-09" db="EMBL/GenBank/DDBJ databases">
        <title>Complete genome sequence of thermophilic cyanobacteria strain Thermosynechococcus elongatus PKUAC-SCTE542.</title>
        <authorList>
            <person name="Liang Y."/>
            <person name="Tang J."/>
            <person name="Daroch M."/>
        </authorList>
    </citation>
    <scope>NUCLEOTIDE SEQUENCE [LARGE SCALE GENOMIC DNA]</scope>
    <source>
        <strain evidence="4">E542</strain>
    </source>
</reference>
<evidence type="ECO:0000313" key="3">
    <source>
        <dbReference type="EMBL" id="QLL29547.1"/>
    </source>
</evidence>
<feature type="compositionally biased region" description="Pro residues" evidence="1">
    <location>
        <begin position="242"/>
        <end position="299"/>
    </location>
</feature>
<dbReference type="InterPro" id="IPR050248">
    <property type="entry name" value="Polysacc_deacetylase_ArnD"/>
</dbReference>
<evidence type="ECO:0000259" key="2">
    <source>
        <dbReference type="PROSITE" id="PS51677"/>
    </source>
</evidence>